<comment type="caution">
    <text evidence="1">The sequence shown here is derived from an EMBL/GenBank/DDBJ whole genome shotgun (WGS) entry which is preliminary data.</text>
</comment>
<dbReference type="PANTHER" id="PTHR28141:SF1">
    <property type="entry name" value="2',3'-CYCLIC-NUCLEOTIDE 3'-PHOSPHODIESTERASE"/>
    <property type="match status" value="1"/>
</dbReference>
<name>A0AB34ISM3_PRYPA</name>
<dbReference type="PANTHER" id="PTHR28141">
    <property type="entry name" value="2',3'-CYCLIC-NUCLEOTIDE 3'-PHOSPHODIESTERASE"/>
    <property type="match status" value="1"/>
</dbReference>
<organism evidence="1 2">
    <name type="scientific">Prymnesium parvum</name>
    <name type="common">Toxic golden alga</name>
    <dbReference type="NCBI Taxonomy" id="97485"/>
    <lineage>
        <taxon>Eukaryota</taxon>
        <taxon>Haptista</taxon>
        <taxon>Haptophyta</taxon>
        <taxon>Prymnesiophyceae</taxon>
        <taxon>Prymnesiales</taxon>
        <taxon>Prymnesiaceae</taxon>
        <taxon>Prymnesium</taxon>
    </lineage>
</organism>
<gene>
    <name evidence="1" type="ORF">AB1Y20_008061</name>
</gene>
<dbReference type="SUPFAM" id="SSF55144">
    <property type="entry name" value="LigT-like"/>
    <property type="match status" value="1"/>
</dbReference>
<evidence type="ECO:0008006" key="3">
    <source>
        <dbReference type="Google" id="ProtNLM"/>
    </source>
</evidence>
<dbReference type="GO" id="GO:0009187">
    <property type="term" value="P:cyclic nucleotide metabolic process"/>
    <property type="evidence" value="ECO:0007669"/>
    <property type="project" value="TreeGrafter"/>
</dbReference>
<dbReference type="Pfam" id="PF07823">
    <property type="entry name" value="CPDase"/>
    <property type="match status" value="1"/>
</dbReference>
<keyword evidence="2" id="KW-1185">Reference proteome</keyword>
<dbReference type="InterPro" id="IPR009097">
    <property type="entry name" value="Cyclic_Pdiesterase"/>
</dbReference>
<dbReference type="GO" id="GO:0004113">
    <property type="term" value="F:2',3'-cyclic-nucleotide 3'-phosphodiesterase activity"/>
    <property type="evidence" value="ECO:0007669"/>
    <property type="project" value="TreeGrafter"/>
</dbReference>
<reference evidence="1 2" key="1">
    <citation type="journal article" date="2024" name="Science">
        <title>Giant polyketide synthase enzymes in the biosynthesis of giant marine polyether toxins.</title>
        <authorList>
            <person name="Fallon T.R."/>
            <person name="Shende V.V."/>
            <person name="Wierzbicki I.H."/>
            <person name="Pendleton A.L."/>
            <person name="Watervoot N.F."/>
            <person name="Auber R.P."/>
            <person name="Gonzalez D.J."/>
            <person name="Wisecaver J.H."/>
            <person name="Moore B.S."/>
        </authorList>
    </citation>
    <scope>NUCLEOTIDE SEQUENCE [LARGE SCALE GENOMIC DNA]</scope>
    <source>
        <strain evidence="1 2">12B1</strain>
    </source>
</reference>
<dbReference type="AlphaFoldDB" id="A0AB34ISM3"/>
<dbReference type="Proteomes" id="UP001515480">
    <property type="component" value="Unassembled WGS sequence"/>
</dbReference>
<sequence>MVVYSVWLLPPEEVISVLAGRIARISHSGGLPDFMPHVTLAGGFDLPSEHDAVQRLQRLQGAGAVFCRFPSANVVYGKDPSTGRIPWNQAAITLAEETEALTQLAQRTNEAMIGSSNFHWARPIGKPHLSIAYADNLSCFGRLRFNVSWGSHASQVLRDGFDATTVCLMQTNRRQPDDSLTEYVKEWREIARISLVANQS</sequence>
<dbReference type="InterPro" id="IPR012386">
    <property type="entry name" value="Cyclic-nucl_3Pdiesterase"/>
</dbReference>
<dbReference type="EMBL" id="JBGBPQ010000018">
    <property type="protein sequence ID" value="KAL1507211.1"/>
    <property type="molecule type" value="Genomic_DNA"/>
</dbReference>
<accession>A0AB34ISM3</accession>
<evidence type="ECO:0000313" key="1">
    <source>
        <dbReference type="EMBL" id="KAL1507211.1"/>
    </source>
</evidence>
<evidence type="ECO:0000313" key="2">
    <source>
        <dbReference type="Proteomes" id="UP001515480"/>
    </source>
</evidence>
<dbReference type="Gene3D" id="3.90.1140.10">
    <property type="entry name" value="Cyclic phosphodiesterase"/>
    <property type="match status" value="1"/>
</dbReference>
<protein>
    <recommendedName>
        <fullName evidence="3">2',3'-cyclic-nucleotide 3'-phosphodiesterase</fullName>
    </recommendedName>
</protein>
<proteinExistence type="predicted"/>